<feature type="transmembrane region" description="Helical" evidence="1">
    <location>
        <begin position="428"/>
        <end position="448"/>
    </location>
</feature>
<feature type="transmembrane region" description="Helical" evidence="1">
    <location>
        <begin position="136"/>
        <end position="160"/>
    </location>
</feature>
<feature type="transmembrane region" description="Helical" evidence="1">
    <location>
        <begin position="460"/>
        <end position="478"/>
    </location>
</feature>
<feature type="transmembrane region" description="Helical" evidence="1">
    <location>
        <begin position="308"/>
        <end position="330"/>
    </location>
</feature>
<name>A0A542E577_9MICO</name>
<evidence type="ECO:0008006" key="4">
    <source>
        <dbReference type="Google" id="ProtNLM"/>
    </source>
</evidence>
<evidence type="ECO:0000313" key="2">
    <source>
        <dbReference type="EMBL" id="TQJ10467.1"/>
    </source>
</evidence>
<keyword evidence="1" id="KW-0812">Transmembrane</keyword>
<comment type="caution">
    <text evidence="2">The sequence shown here is derived from an EMBL/GenBank/DDBJ whole genome shotgun (WGS) entry which is preliminary data.</text>
</comment>
<sequence length="674" mass="72738">MGTGTHGSTRFTRLRFPLVSTRFRQPETADRSRFREWLFAGERDAVASRQAPHAKPTGSPEKAHPWWQVMCLTGVDYFSTLGYQPGIAALAAGLVSPVATLVLVLLTLLGALPVYRRVARESPHGQGSIAMLERLFPFWWGKLFVLVLLGFALTDFLITITLSAADAAAHAIENPFAPSFLHGQNVLVALFLVALLGVVFLRGFAEAIGIAVGLVVVYLGLNLVVIVTAAAKVFSQGHVIGDWGSALLTSHSNNPWLVVGIALLVFPKLALGLSGFETGVTMMPLVRGAADDDPVQPAKRIRRSQRMLLTAAVIMSVFLITSSLATTLLIPQAAFQPGGAADGRALAYLAHEYLGNGFGTAYDVSTILILWFAGASAMAGMLNLVPRYMPRYGMAPEWTRLTRPLVVVFVVIGFVITILFKADVNAQGGAYATGVLVLMLSATVAVTVSAWRRGSRRGTVFFGVVALVFAYTTVANVVERPEGVKIASFFILAIVVVSITSRALRSTELRVDTVTFDETARAIVARAAAEGQVRLVAHDPDGERDLLDYLEKEVVERTVNNLGPGERLVFVEVTVVDASDFVTDLAVRGELRHGYEVLTVSAPTIPNAIAAILLAIREQTGVVPEVYFEWMEGNPIAALLRYLFFGGGDVAPLTREVLRQAEPDPDRRPAVHVD</sequence>
<evidence type="ECO:0000256" key="1">
    <source>
        <dbReference type="SAM" id="Phobius"/>
    </source>
</evidence>
<feature type="transmembrane region" description="Helical" evidence="1">
    <location>
        <begin position="254"/>
        <end position="273"/>
    </location>
</feature>
<organism evidence="2 3">
    <name type="scientific">Lapillicoccus jejuensis</name>
    <dbReference type="NCBI Taxonomy" id="402171"/>
    <lineage>
        <taxon>Bacteria</taxon>
        <taxon>Bacillati</taxon>
        <taxon>Actinomycetota</taxon>
        <taxon>Actinomycetes</taxon>
        <taxon>Micrococcales</taxon>
        <taxon>Intrasporangiaceae</taxon>
        <taxon>Lapillicoccus</taxon>
    </lineage>
</organism>
<dbReference type="EMBL" id="VFMN01000001">
    <property type="protein sequence ID" value="TQJ10467.1"/>
    <property type="molecule type" value="Genomic_DNA"/>
</dbReference>
<feature type="transmembrane region" description="Helical" evidence="1">
    <location>
        <begin position="180"/>
        <end position="201"/>
    </location>
</feature>
<feature type="transmembrane region" description="Helical" evidence="1">
    <location>
        <begin position="405"/>
        <end position="422"/>
    </location>
</feature>
<feature type="transmembrane region" description="Helical" evidence="1">
    <location>
        <begin position="484"/>
        <end position="504"/>
    </location>
</feature>
<protein>
    <recommendedName>
        <fullName evidence="4">Amino acid transporter</fullName>
    </recommendedName>
</protein>
<keyword evidence="1" id="KW-1133">Transmembrane helix</keyword>
<accession>A0A542E577</accession>
<keyword evidence="3" id="KW-1185">Reference proteome</keyword>
<feature type="transmembrane region" description="Helical" evidence="1">
    <location>
        <begin position="208"/>
        <end position="234"/>
    </location>
</feature>
<dbReference type="AlphaFoldDB" id="A0A542E577"/>
<reference evidence="2 3" key="1">
    <citation type="submission" date="2019-06" db="EMBL/GenBank/DDBJ databases">
        <title>Sequencing the genomes of 1000 actinobacteria strains.</title>
        <authorList>
            <person name="Klenk H.-P."/>
        </authorList>
    </citation>
    <scope>NUCLEOTIDE SEQUENCE [LARGE SCALE GENOMIC DNA]</scope>
    <source>
        <strain evidence="2 3">DSM 18607</strain>
    </source>
</reference>
<gene>
    <name evidence="2" type="ORF">FB458_3590</name>
</gene>
<dbReference type="Gene3D" id="1.20.1740.10">
    <property type="entry name" value="Amino acid/polyamine transporter I"/>
    <property type="match status" value="1"/>
</dbReference>
<evidence type="ECO:0000313" key="3">
    <source>
        <dbReference type="Proteomes" id="UP000317893"/>
    </source>
</evidence>
<feature type="transmembrane region" description="Helical" evidence="1">
    <location>
        <begin position="364"/>
        <end position="385"/>
    </location>
</feature>
<dbReference type="Proteomes" id="UP000317893">
    <property type="component" value="Unassembled WGS sequence"/>
</dbReference>
<keyword evidence="1" id="KW-0472">Membrane</keyword>
<feature type="transmembrane region" description="Helical" evidence="1">
    <location>
        <begin position="87"/>
        <end position="115"/>
    </location>
</feature>
<proteinExistence type="predicted"/>